<protein>
    <submittedName>
        <fullName evidence="3">HTH La-type RNA-binding domain-containing protein</fullName>
    </submittedName>
</protein>
<feature type="region of interest" description="Disordered" evidence="1">
    <location>
        <begin position="83"/>
        <end position="137"/>
    </location>
</feature>
<dbReference type="SMART" id="SM00684">
    <property type="entry name" value="DM15"/>
    <property type="match status" value="3"/>
</dbReference>
<dbReference type="Proteomes" id="UP000095280">
    <property type="component" value="Unplaced"/>
</dbReference>
<keyword evidence="2" id="KW-1185">Reference proteome</keyword>
<dbReference type="Pfam" id="PF21071">
    <property type="entry name" value="LARP1_HEAT"/>
    <property type="match status" value="1"/>
</dbReference>
<sequence>MGEMVDPVTGARSVVVERLYYYRPENFDRQRRCGLPTRSIQDKEVRASVPALQTLAGFKQSQLPVQRKSRRMCSLVRWEKKRTSLEAERGQDAESAGGSNPNLVAHRPGHVRGRHATQRSASFSTEEDASQPFEYDARGVRAQKQAVSLETAGTRCFEGPGPRATAPTPPATPRRSWSRPHTSSATTGAPPASGPPPDDDELDFEFSAERGKSASAASAASTGAAAGGRRPLIVWRRAYHHGGSRRARVRAISTTEDDLTESDINRLIVVAPSACRCGRWPSIPEATGRITAPNAPGNLPSAQQQQQQQQQQANYTHPSYALLQEHGFNFVDYNHYHRRPRTSRPWPVSRNEHSLYRFWSFFLRDNFNWKMYNEFKKLATEDADNGHRYGLECLFRFYSYGLERRFRKDLFRDFNEATLKDYQSGQLYGLEKFWALFAYSTIDPASVDIDPALRVALTQFIPPHGFLRSQAKRGNSASSARTNSESEGQQQQAPA</sequence>
<accession>A0A1I8JPU0</accession>
<feature type="compositionally biased region" description="Low complexity" evidence="1">
    <location>
        <begin position="182"/>
        <end position="191"/>
    </location>
</feature>
<feature type="compositionally biased region" description="Low complexity" evidence="1">
    <location>
        <begin position="303"/>
        <end position="312"/>
    </location>
</feature>
<feature type="compositionally biased region" description="Polar residues" evidence="1">
    <location>
        <begin position="472"/>
        <end position="495"/>
    </location>
</feature>
<name>A0A1I8JPU0_9PLAT</name>
<evidence type="ECO:0000313" key="2">
    <source>
        <dbReference type="Proteomes" id="UP000095280"/>
    </source>
</evidence>
<proteinExistence type="predicted"/>
<dbReference type="GO" id="GO:0048255">
    <property type="term" value="P:mRNA stabilization"/>
    <property type="evidence" value="ECO:0007669"/>
    <property type="project" value="InterPro"/>
</dbReference>
<feature type="region of interest" description="Disordered" evidence="1">
    <location>
        <begin position="286"/>
        <end position="315"/>
    </location>
</feature>
<dbReference type="GO" id="GO:0000339">
    <property type="term" value="F:RNA cap binding"/>
    <property type="evidence" value="ECO:0007669"/>
    <property type="project" value="InterPro"/>
</dbReference>
<feature type="region of interest" description="Disordered" evidence="1">
    <location>
        <begin position="152"/>
        <end position="203"/>
    </location>
</feature>
<feature type="compositionally biased region" description="Basic and acidic residues" evidence="1">
    <location>
        <begin position="83"/>
        <end position="92"/>
    </location>
</feature>
<feature type="region of interest" description="Disordered" evidence="1">
    <location>
        <begin position="468"/>
        <end position="495"/>
    </location>
</feature>
<feature type="compositionally biased region" description="Basic residues" evidence="1">
    <location>
        <begin position="107"/>
        <end position="117"/>
    </location>
</feature>
<organism evidence="2 3">
    <name type="scientific">Macrostomum lignano</name>
    <dbReference type="NCBI Taxonomy" id="282301"/>
    <lineage>
        <taxon>Eukaryota</taxon>
        <taxon>Metazoa</taxon>
        <taxon>Spiralia</taxon>
        <taxon>Lophotrochozoa</taxon>
        <taxon>Platyhelminthes</taxon>
        <taxon>Rhabditophora</taxon>
        <taxon>Macrostomorpha</taxon>
        <taxon>Macrostomida</taxon>
        <taxon>Macrostomidae</taxon>
        <taxon>Macrostomum</taxon>
    </lineage>
</organism>
<dbReference type="AlphaFoldDB" id="A0A1I8JPU0"/>
<reference evidence="3" key="1">
    <citation type="submission" date="2016-11" db="UniProtKB">
        <authorList>
            <consortium name="WormBaseParasite"/>
        </authorList>
    </citation>
    <scope>IDENTIFICATION</scope>
</reference>
<evidence type="ECO:0000313" key="3">
    <source>
        <dbReference type="WBParaSite" id="snap_masked-unitig_29910-processed-gene-0.0-mRNA-1"/>
    </source>
</evidence>
<evidence type="ECO:0000256" key="1">
    <source>
        <dbReference type="SAM" id="MobiDB-lite"/>
    </source>
</evidence>
<dbReference type="InterPro" id="IPR006607">
    <property type="entry name" value="DM15"/>
</dbReference>
<dbReference type="WBParaSite" id="snap_masked-unitig_29910-processed-gene-0.0-mRNA-1">
    <property type="protein sequence ID" value="snap_masked-unitig_29910-processed-gene-0.0-mRNA-1"/>
    <property type="gene ID" value="snap_masked-unitig_29910-processed-gene-0.0"/>
</dbReference>